<sequence length="110" mass="12215">MCLTELFSVKCLESYEYIRIEEMKSLPKSIFDSTDKEILLKDLLLVNLEFLESLMGSVSCKNPKSLGSRALIGFHPTRTSRRDVRHPHEGLGAAQWEPGSAGVGCDVDTA</sequence>
<accession>A0ACB8Y3T1</accession>
<comment type="caution">
    <text evidence="1">The sequence shown here is derived from an EMBL/GenBank/DDBJ whole genome shotgun (WGS) entry which is preliminary data.</text>
</comment>
<proteinExistence type="predicted"/>
<evidence type="ECO:0000313" key="2">
    <source>
        <dbReference type="Proteomes" id="UP001055879"/>
    </source>
</evidence>
<gene>
    <name evidence="1" type="ORF">L6452_37753</name>
</gene>
<organism evidence="1 2">
    <name type="scientific">Arctium lappa</name>
    <name type="common">Greater burdock</name>
    <name type="synonym">Lappa major</name>
    <dbReference type="NCBI Taxonomy" id="4217"/>
    <lineage>
        <taxon>Eukaryota</taxon>
        <taxon>Viridiplantae</taxon>
        <taxon>Streptophyta</taxon>
        <taxon>Embryophyta</taxon>
        <taxon>Tracheophyta</taxon>
        <taxon>Spermatophyta</taxon>
        <taxon>Magnoliopsida</taxon>
        <taxon>eudicotyledons</taxon>
        <taxon>Gunneridae</taxon>
        <taxon>Pentapetalae</taxon>
        <taxon>asterids</taxon>
        <taxon>campanulids</taxon>
        <taxon>Asterales</taxon>
        <taxon>Asteraceae</taxon>
        <taxon>Carduoideae</taxon>
        <taxon>Cardueae</taxon>
        <taxon>Arctiinae</taxon>
        <taxon>Arctium</taxon>
    </lineage>
</organism>
<dbReference type="Proteomes" id="UP001055879">
    <property type="component" value="Linkage Group LG14"/>
</dbReference>
<evidence type="ECO:0000313" key="1">
    <source>
        <dbReference type="EMBL" id="KAI3678459.1"/>
    </source>
</evidence>
<reference evidence="2" key="1">
    <citation type="journal article" date="2022" name="Mol. Ecol. Resour.">
        <title>The genomes of chicory, endive, great burdock and yacon provide insights into Asteraceae palaeo-polyploidization history and plant inulin production.</title>
        <authorList>
            <person name="Fan W."/>
            <person name="Wang S."/>
            <person name="Wang H."/>
            <person name="Wang A."/>
            <person name="Jiang F."/>
            <person name="Liu H."/>
            <person name="Zhao H."/>
            <person name="Xu D."/>
            <person name="Zhang Y."/>
        </authorList>
    </citation>
    <scope>NUCLEOTIDE SEQUENCE [LARGE SCALE GENOMIC DNA]</scope>
    <source>
        <strain evidence="2">cv. Niubang</strain>
    </source>
</reference>
<dbReference type="EMBL" id="CM042060">
    <property type="protein sequence ID" value="KAI3678459.1"/>
    <property type="molecule type" value="Genomic_DNA"/>
</dbReference>
<name>A0ACB8Y3T1_ARCLA</name>
<keyword evidence="2" id="KW-1185">Reference proteome</keyword>
<protein>
    <submittedName>
        <fullName evidence="1">Uncharacterized protein</fullName>
    </submittedName>
</protein>
<reference evidence="1 2" key="2">
    <citation type="journal article" date="2022" name="Mol. Ecol. Resour.">
        <title>The genomes of chicory, endive, great burdock and yacon provide insights into Asteraceae paleo-polyploidization history and plant inulin production.</title>
        <authorList>
            <person name="Fan W."/>
            <person name="Wang S."/>
            <person name="Wang H."/>
            <person name="Wang A."/>
            <person name="Jiang F."/>
            <person name="Liu H."/>
            <person name="Zhao H."/>
            <person name="Xu D."/>
            <person name="Zhang Y."/>
        </authorList>
    </citation>
    <scope>NUCLEOTIDE SEQUENCE [LARGE SCALE GENOMIC DNA]</scope>
    <source>
        <strain evidence="2">cv. Niubang</strain>
    </source>
</reference>